<keyword evidence="1" id="KW-0812">Transmembrane</keyword>
<evidence type="ECO:0000313" key="3">
    <source>
        <dbReference type="Proteomes" id="UP000000390"/>
    </source>
</evidence>
<gene>
    <name evidence="2" type="ordered locus">HacjB3_02525</name>
</gene>
<keyword evidence="1" id="KW-1133">Transmembrane helix</keyword>
<feature type="transmembrane region" description="Helical" evidence="1">
    <location>
        <begin position="6"/>
        <end position="25"/>
    </location>
</feature>
<proteinExistence type="predicted"/>
<accession>D8J6M1</accession>
<sequence length="30" mass="3314">MVDLNSLFLIGIQGYISFNGLLASINRKCL</sequence>
<dbReference type="KEGG" id="hje:HacjB3_02525"/>
<dbReference type="HOGENOM" id="CLU_3401524_0_0_2"/>
<dbReference type="Proteomes" id="UP000000390">
    <property type="component" value="Chromosome"/>
</dbReference>
<protein>
    <submittedName>
        <fullName evidence="2">Uncharacterized protein</fullName>
    </submittedName>
</protein>
<name>D8J6M1_HALJB</name>
<organism evidence="2 3">
    <name type="scientific">Halalkalicoccus jeotgali (strain DSM 18796 / CECT 7217 / JCM 14584 / KCTC 4019 / B3)</name>
    <dbReference type="NCBI Taxonomy" id="795797"/>
    <lineage>
        <taxon>Archaea</taxon>
        <taxon>Methanobacteriati</taxon>
        <taxon>Methanobacteriota</taxon>
        <taxon>Stenosarchaea group</taxon>
        <taxon>Halobacteria</taxon>
        <taxon>Halobacteriales</taxon>
        <taxon>Halococcaceae</taxon>
        <taxon>Halalkalicoccus</taxon>
    </lineage>
</organism>
<dbReference type="EMBL" id="CP002062">
    <property type="protein sequence ID" value="ADJ13898.1"/>
    <property type="molecule type" value="Genomic_DNA"/>
</dbReference>
<keyword evidence="1" id="KW-0472">Membrane</keyword>
<dbReference type="AlphaFoldDB" id="D8J6M1"/>
<evidence type="ECO:0000256" key="1">
    <source>
        <dbReference type="SAM" id="Phobius"/>
    </source>
</evidence>
<evidence type="ECO:0000313" key="2">
    <source>
        <dbReference type="EMBL" id="ADJ13898.1"/>
    </source>
</evidence>
<reference evidence="2 3" key="1">
    <citation type="journal article" date="2010" name="J. Bacteriol.">
        <title>Complete genome sequence of Halalkalicoccus jeotgali B3(T), an extremely halophilic archaeon.</title>
        <authorList>
            <person name="Roh S.W."/>
            <person name="Nam Y.D."/>
            <person name="Nam S.H."/>
            <person name="Choi S.H."/>
            <person name="Park H.S."/>
            <person name="Bae J.W."/>
        </authorList>
    </citation>
    <scope>NUCLEOTIDE SEQUENCE [LARGE SCALE GENOMIC DNA]</scope>
    <source>
        <strain evidence="3">DSM 18796 / CECT 7217 / JCM 14584 / KCTC 4019 / B3</strain>
    </source>
</reference>